<evidence type="ECO:0000256" key="3">
    <source>
        <dbReference type="ARBA" id="ARBA00008891"/>
    </source>
</evidence>
<comment type="pathway">
    <text evidence="2">Glycan metabolism; pectin degradation; 2-dehydro-3-deoxy-D-gluconate from pectin: step 1/5.</text>
</comment>
<organism evidence="9 10">
    <name type="scientific">Flemingia macrophylla</name>
    <dbReference type="NCBI Taxonomy" id="520843"/>
    <lineage>
        <taxon>Eukaryota</taxon>
        <taxon>Viridiplantae</taxon>
        <taxon>Streptophyta</taxon>
        <taxon>Embryophyta</taxon>
        <taxon>Tracheophyta</taxon>
        <taxon>Spermatophyta</taxon>
        <taxon>Magnoliopsida</taxon>
        <taxon>eudicotyledons</taxon>
        <taxon>Gunneridae</taxon>
        <taxon>Pentapetalae</taxon>
        <taxon>rosids</taxon>
        <taxon>fabids</taxon>
        <taxon>Fabales</taxon>
        <taxon>Fabaceae</taxon>
        <taxon>Papilionoideae</taxon>
        <taxon>50 kb inversion clade</taxon>
        <taxon>NPAAA clade</taxon>
        <taxon>indigoferoid/millettioid clade</taxon>
        <taxon>Phaseoleae</taxon>
        <taxon>Flemingia</taxon>
    </lineage>
</organism>
<dbReference type="AlphaFoldDB" id="A0ABD1MX92"/>
<accession>A0ABD1MX92</accession>
<dbReference type="Gene3D" id="2.160.20.10">
    <property type="entry name" value="Single-stranded right-handed beta-helix, Pectin lyase-like"/>
    <property type="match status" value="1"/>
</dbReference>
<gene>
    <name evidence="9" type="ORF">Fmac_008392</name>
</gene>
<name>A0ABD1MX92_9FABA</name>
<sequence>MDSDLRVNEKMLSFEKCHNEVQVIFVNQIGEGHSKTVQGAVDMVPDYNKHKVKIYIYLGIYRKKVYVPASKPYISFVGKRNQTASAVITWNGNSFDKGANGQALGTYNSATVGVDLDYFCATENSVIVVASGKGMQVTLRVNGPRAMFYRVRIK</sequence>
<dbReference type="PANTHER" id="PTHR31321:SF31">
    <property type="entry name" value="PECTINESTERASE QRT1"/>
    <property type="match status" value="1"/>
</dbReference>
<keyword evidence="6" id="KW-0378">Hydrolase</keyword>
<dbReference type="Pfam" id="PF01095">
    <property type="entry name" value="Pectinesterase"/>
    <property type="match status" value="1"/>
</dbReference>
<evidence type="ECO:0000256" key="6">
    <source>
        <dbReference type="ARBA" id="ARBA00022801"/>
    </source>
</evidence>
<dbReference type="PANTHER" id="PTHR31321">
    <property type="entry name" value="ACYL-COA THIOESTER HYDROLASE YBHC-RELATED"/>
    <property type="match status" value="1"/>
</dbReference>
<evidence type="ECO:0000313" key="10">
    <source>
        <dbReference type="Proteomes" id="UP001603857"/>
    </source>
</evidence>
<evidence type="ECO:0000259" key="8">
    <source>
        <dbReference type="Pfam" id="PF01095"/>
    </source>
</evidence>
<keyword evidence="5" id="KW-0964">Secreted</keyword>
<reference evidence="9 10" key="1">
    <citation type="submission" date="2024-08" db="EMBL/GenBank/DDBJ databases">
        <title>Insights into the chromosomal genome structure of Flemingia macrophylla.</title>
        <authorList>
            <person name="Ding Y."/>
            <person name="Zhao Y."/>
            <person name="Bi W."/>
            <person name="Wu M."/>
            <person name="Zhao G."/>
            <person name="Gong Y."/>
            <person name="Li W."/>
            <person name="Zhang P."/>
        </authorList>
    </citation>
    <scope>NUCLEOTIDE SEQUENCE [LARGE SCALE GENOMIC DNA]</scope>
    <source>
        <strain evidence="9">DYQJB</strain>
        <tissue evidence="9">Leaf</tissue>
    </source>
</reference>
<keyword evidence="5" id="KW-0134">Cell wall</keyword>
<comment type="caution">
    <text evidence="9">The sequence shown here is derived from an EMBL/GenBank/DDBJ whole genome shotgun (WGS) entry which is preliminary data.</text>
</comment>
<dbReference type="SUPFAM" id="SSF51126">
    <property type="entry name" value="Pectin lyase-like"/>
    <property type="match status" value="1"/>
</dbReference>
<evidence type="ECO:0000313" key="9">
    <source>
        <dbReference type="EMBL" id="KAL2340452.1"/>
    </source>
</evidence>
<evidence type="ECO:0000256" key="5">
    <source>
        <dbReference type="ARBA" id="ARBA00022512"/>
    </source>
</evidence>
<dbReference type="Proteomes" id="UP001603857">
    <property type="component" value="Unassembled WGS sequence"/>
</dbReference>
<dbReference type="InterPro" id="IPR012334">
    <property type="entry name" value="Pectin_lyas_fold"/>
</dbReference>
<comment type="similarity">
    <text evidence="3">Belongs to the pectinesterase family.</text>
</comment>
<keyword evidence="7" id="KW-0063">Aspartyl esterase</keyword>
<dbReference type="EC" id="3.1.1.11" evidence="4"/>
<keyword evidence="10" id="KW-1185">Reference proteome</keyword>
<evidence type="ECO:0000256" key="4">
    <source>
        <dbReference type="ARBA" id="ARBA00013229"/>
    </source>
</evidence>
<feature type="domain" description="Pectinesterase catalytic" evidence="8">
    <location>
        <begin position="24"/>
        <end position="153"/>
    </location>
</feature>
<dbReference type="GO" id="GO:0030599">
    <property type="term" value="F:pectinesterase activity"/>
    <property type="evidence" value="ECO:0007669"/>
    <property type="project" value="UniProtKB-EC"/>
</dbReference>
<proteinExistence type="inferred from homology"/>
<dbReference type="EMBL" id="JBGMDY010000003">
    <property type="protein sequence ID" value="KAL2340452.1"/>
    <property type="molecule type" value="Genomic_DNA"/>
</dbReference>
<dbReference type="InterPro" id="IPR000070">
    <property type="entry name" value="Pectinesterase_cat"/>
</dbReference>
<dbReference type="InterPro" id="IPR011050">
    <property type="entry name" value="Pectin_lyase_fold/virulence"/>
</dbReference>
<evidence type="ECO:0000256" key="7">
    <source>
        <dbReference type="ARBA" id="ARBA00023085"/>
    </source>
</evidence>
<protein>
    <recommendedName>
        <fullName evidence="4">pectinesterase</fullName>
        <ecNumber evidence="4">3.1.1.11</ecNumber>
    </recommendedName>
</protein>
<comment type="subcellular location">
    <subcellularLocation>
        <location evidence="1">Secreted</location>
        <location evidence="1">Cell wall</location>
    </subcellularLocation>
</comment>
<evidence type="ECO:0000256" key="1">
    <source>
        <dbReference type="ARBA" id="ARBA00004191"/>
    </source>
</evidence>
<evidence type="ECO:0000256" key="2">
    <source>
        <dbReference type="ARBA" id="ARBA00005184"/>
    </source>
</evidence>